<feature type="transmembrane region" description="Helical" evidence="2">
    <location>
        <begin position="9"/>
        <end position="32"/>
    </location>
</feature>
<dbReference type="EMBL" id="WHJC01000294">
    <property type="protein sequence ID" value="MPQ44723.1"/>
    <property type="molecule type" value="Genomic_DNA"/>
</dbReference>
<comment type="similarity">
    <text evidence="1">Belongs to the polysaccharide synthase family.</text>
</comment>
<organism evidence="4 5">
    <name type="scientific">Clostridium tarantellae</name>
    <dbReference type="NCBI Taxonomy" id="39493"/>
    <lineage>
        <taxon>Bacteria</taxon>
        <taxon>Bacillati</taxon>
        <taxon>Bacillota</taxon>
        <taxon>Clostridia</taxon>
        <taxon>Eubacteriales</taxon>
        <taxon>Clostridiaceae</taxon>
        <taxon>Clostridium</taxon>
    </lineage>
</organism>
<feature type="domain" description="Polysaccharide biosynthesis protein CapD-like" evidence="3">
    <location>
        <begin position="287"/>
        <end position="569"/>
    </location>
</feature>
<proteinExistence type="inferred from homology"/>
<dbReference type="SUPFAM" id="SSF53335">
    <property type="entry name" value="S-adenosyl-L-methionine-dependent methyltransferases"/>
    <property type="match status" value="1"/>
</dbReference>
<gene>
    <name evidence="4" type="ORF">GBZ86_13350</name>
</gene>
<feature type="transmembrane region" description="Helical" evidence="2">
    <location>
        <begin position="77"/>
        <end position="98"/>
    </location>
</feature>
<name>A0A6I1MPJ5_9CLOT</name>
<keyword evidence="2" id="KW-0812">Transmembrane</keyword>
<feature type="transmembrane region" description="Helical" evidence="2">
    <location>
        <begin position="104"/>
        <end position="125"/>
    </location>
</feature>
<dbReference type="InterPro" id="IPR051203">
    <property type="entry name" value="Polysaccharide_Synthase-Rel"/>
</dbReference>
<sequence length="624" mass="70079">MTISQNVKVAFLVLADIILISIAYLFSLYVRFAPVMPNAYKEVYANNMLIIIMLYMIPFYFLKMYKSLWRVASIDEVIIGGIACFVGMILNLLSIFVLSVEIPISVNILAAILITFFVVGMRLALRAHKIMTIQYHSKKAHSKRDKILIVGAGSCGRMIKREIINNINSNYELIGFIDDDKNKVGTHISGIKVLGTRNDVKSICAKYNVELILIAIPSISANERKSLVEICQETNVKTKIMPSINELIGEEFNLGKARDVDLKDLLGRVEVKLDKKGIKDYVKDKVVLVTGGGGTIGSELCRQIACFSPKLLLILDIYENNAYDLQNELKRKFPKLKQHVIISSVRDRKRMEHIFKEYEPQLVYHAAAHKHVPLMEFNPGEAIKNNVVGTLNVAECADKYGVEKFVLISTDKAVNPTNVMGATKRMCEMVVQALSRKSKTEFVAVRFGNVLGSNGSVIPLFKKQIAEGGPITLTNKYITRYFMLIPEAAQLVLQAGGYAEGGEIFVLDMGKPVKIFDLANELIKLSGYKPGEDIKIEITGLRPGEKLYEELLMDEEGLKETKHEKIFIGKPGDFDIKEINLAIEHLINIIKYEDEELIKVALSQIVKTYKREVLSDDVYEKKAS</sequence>
<dbReference type="Proteomes" id="UP000430345">
    <property type="component" value="Unassembled WGS sequence"/>
</dbReference>
<evidence type="ECO:0000313" key="5">
    <source>
        <dbReference type="Proteomes" id="UP000430345"/>
    </source>
</evidence>
<keyword evidence="2" id="KW-0472">Membrane</keyword>
<evidence type="ECO:0000256" key="2">
    <source>
        <dbReference type="SAM" id="Phobius"/>
    </source>
</evidence>
<dbReference type="PANTHER" id="PTHR43318:SF1">
    <property type="entry name" value="POLYSACCHARIDE BIOSYNTHESIS PROTEIN EPSC-RELATED"/>
    <property type="match status" value="1"/>
</dbReference>
<dbReference type="CDD" id="cd05237">
    <property type="entry name" value="UDP_invert_4-6DH_SDR_e"/>
    <property type="match status" value="1"/>
</dbReference>
<dbReference type="Gene3D" id="3.40.50.720">
    <property type="entry name" value="NAD(P)-binding Rossmann-like Domain"/>
    <property type="match status" value="2"/>
</dbReference>
<dbReference type="SUPFAM" id="SSF51735">
    <property type="entry name" value="NAD(P)-binding Rossmann-fold domains"/>
    <property type="match status" value="1"/>
</dbReference>
<keyword evidence="5" id="KW-1185">Reference proteome</keyword>
<reference evidence="4 5" key="1">
    <citation type="submission" date="2019-10" db="EMBL/GenBank/DDBJ databases">
        <title>The Genome Sequence of Clostridium tarantellae Isolated from Fish Brain.</title>
        <authorList>
            <person name="Bano L."/>
            <person name="Kiel M."/>
            <person name="Sales G."/>
            <person name="Doxey A.C."/>
            <person name="Mansfield M.J."/>
            <person name="Schiavone M."/>
            <person name="Rossetto O."/>
            <person name="Pirazzini M."/>
            <person name="Dobrindt U."/>
            <person name="Montecucco C."/>
        </authorList>
    </citation>
    <scope>NUCLEOTIDE SEQUENCE [LARGE SCALE GENOMIC DNA]</scope>
    <source>
        <strain evidence="4 5">DSM 3997</strain>
    </source>
</reference>
<accession>A0A6I1MPJ5</accession>
<dbReference type="InterPro" id="IPR003869">
    <property type="entry name" value="Polysac_CapD-like"/>
</dbReference>
<dbReference type="InterPro" id="IPR036291">
    <property type="entry name" value="NAD(P)-bd_dom_sf"/>
</dbReference>
<comment type="caution">
    <text evidence="4">The sequence shown here is derived from an EMBL/GenBank/DDBJ whole genome shotgun (WGS) entry which is preliminary data.</text>
</comment>
<evidence type="ECO:0000256" key="1">
    <source>
        <dbReference type="ARBA" id="ARBA00007430"/>
    </source>
</evidence>
<dbReference type="AlphaFoldDB" id="A0A6I1MPJ5"/>
<dbReference type="PANTHER" id="PTHR43318">
    <property type="entry name" value="UDP-N-ACETYLGLUCOSAMINE 4,6-DEHYDRATASE"/>
    <property type="match status" value="1"/>
</dbReference>
<evidence type="ECO:0000313" key="4">
    <source>
        <dbReference type="EMBL" id="MPQ44723.1"/>
    </source>
</evidence>
<evidence type="ECO:0000259" key="3">
    <source>
        <dbReference type="Pfam" id="PF02719"/>
    </source>
</evidence>
<feature type="transmembrane region" description="Helical" evidence="2">
    <location>
        <begin position="44"/>
        <end position="65"/>
    </location>
</feature>
<dbReference type="Pfam" id="PF02719">
    <property type="entry name" value="Polysacc_synt_2"/>
    <property type="match status" value="1"/>
</dbReference>
<keyword evidence="2" id="KW-1133">Transmembrane helix</keyword>
<dbReference type="OrthoDB" id="9803111at2"/>
<dbReference type="RefSeq" id="WP_152891431.1">
    <property type="nucleotide sequence ID" value="NZ_WHJC01000294.1"/>
</dbReference>
<dbReference type="InterPro" id="IPR029063">
    <property type="entry name" value="SAM-dependent_MTases_sf"/>
</dbReference>
<dbReference type="Pfam" id="PF13727">
    <property type="entry name" value="CoA_binding_3"/>
    <property type="match status" value="1"/>
</dbReference>
<protein>
    <submittedName>
        <fullName evidence="4">NAD-dependent epimerase/dehydratase family protein</fullName>
    </submittedName>
</protein>